<dbReference type="Proteomes" id="UP000247409">
    <property type="component" value="Unassembled WGS sequence"/>
</dbReference>
<evidence type="ECO:0000313" key="1">
    <source>
        <dbReference type="EMBL" id="PXF47844.1"/>
    </source>
</evidence>
<comment type="caution">
    <text evidence="1">The sequence shown here is derived from an EMBL/GenBank/DDBJ whole genome shotgun (WGS) entry which is preliminary data.</text>
</comment>
<keyword evidence="2" id="KW-1185">Reference proteome</keyword>
<accession>A0A2V3J0B6</accession>
<reference evidence="1 2" key="1">
    <citation type="journal article" date="2018" name="Mol. Biol. Evol.">
        <title>Analysis of the draft genome of the red seaweed Gracilariopsis chorda provides insights into genome size evolution in Rhodophyta.</title>
        <authorList>
            <person name="Lee J."/>
            <person name="Yang E.C."/>
            <person name="Graf L."/>
            <person name="Yang J.H."/>
            <person name="Qiu H."/>
            <person name="Zel Zion U."/>
            <person name="Chan C.X."/>
            <person name="Stephens T.G."/>
            <person name="Weber A.P.M."/>
            <person name="Boo G.H."/>
            <person name="Boo S.M."/>
            <person name="Kim K.M."/>
            <person name="Shin Y."/>
            <person name="Jung M."/>
            <person name="Lee S.J."/>
            <person name="Yim H.S."/>
            <person name="Lee J.H."/>
            <person name="Bhattacharya D."/>
            <person name="Yoon H.S."/>
        </authorList>
    </citation>
    <scope>NUCLEOTIDE SEQUENCE [LARGE SCALE GENOMIC DNA]</scope>
    <source>
        <strain evidence="1 2">SKKU-2015</strain>
        <tissue evidence="1">Whole body</tissue>
    </source>
</reference>
<dbReference type="EMBL" id="NBIV01000019">
    <property type="protein sequence ID" value="PXF47844.1"/>
    <property type="molecule type" value="Genomic_DNA"/>
</dbReference>
<name>A0A2V3J0B6_9FLOR</name>
<gene>
    <name evidence="1" type="ORF">BWQ96_02380</name>
</gene>
<sequence>MVRAEVSLLSCSFANPGGDALLSLLSDCRTNTQSAAIDVLIYNAAVVERNERNTEAILRPR</sequence>
<protein>
    <submittedName>
        <fullName evidence="1">Uncharacterized protein</fullName>
    </submittedName>
</protein>
<evidence type="ECO:0000313" key="2">
    <source>
        <dbReference type="Proteomes" id="UP000247409"/>
    </source>
</evidence>
<dbReference type="AlphaFoldDB" id="A0A2V3J0B6"/>
<proteinExistence type="predicted"/>
<organism evidence="1 2">
    <name type="scientific">Gracilariopsis chorda</name>
    <dbReference type="NCBI Taxonomy" id="448386"/>
    <lineage>
        <taxon>Eukaryota</taxon>
        <taxon>Rhodophyta</taxon>
        <taxon>Florideophyceae</taxon>
        <taxon>Rhodymeniophycidae</taxon>
        <taxon>Gracilariales</taxon>
        <taxon>Gracilariaceae</taxon>
        <taxon>Gracilariopsis</taxon>
    </lineage>
</organism>